<comment type="similarity">
    <text evidence="1">Belongs to the disease resistance NB-LRR family.</text>
</comment>
<dbReference type="GO" id="GO:0006952">
    <property type="term" value="P:defense response"/>
    <property type="evidence" value="ECO:0007669"/>
    <property type="project" value="UniProtKB-KW"/>
</dbReference>
<evidence type="ECO:0000313" key="10">
    <source>
        <dbReference type="EMBL" id="GJN06442.1"/>
    </source>
</evidence>
<name>A0AAV5D865_ELECO</name>
<sequence>MVQFAIGGDRDRSMELVMGALPNLLPKLCDLLVGHYKLQKGVKGEIRFVLSELGTMKSDLEKDLSTSAAHLDDLDEIWARQVRELSYDLEDRIDTFMVRSIGSDPVRQHDSKRFFDRSLNLLAQPNVLREIAIDIKDIKYRVQRICSMGSWCTAAKPVSVDPHLSVLYKERAELIGIAEARNELTSILMEGNEVSKQQVNIVSIVGFGGLGKTALANAVYEKLRAQFDCSAFVLVSQNFDLKKLFKEIVYQLGMEKDNKGTLDDMQLINELREFLQEKRALLYSKIFGNQESEKCLDEELVELRYLGLRCTGIAKLPEEVGNLRFLRTLDVKYNGISELPMTVVNLRELMCLHIDGATRVPKGWLANLTSLEELSGSIYDVTDIEDLGYLTQLRVLDISCHIECMDTLQKYLVQSLSKLQKVQDFCIQVASNECKVDDFVFPRHVHRLVLRGCWLSKLPAWVNPSFLLELSVLSIAIIEVQQEHLDVLGMLRSLRYLNLKVDNENLGIQRRFIVRTCLFPCLEWCMLWGFRGPVVFERGAMLNLTSLRFTFHVQDMREITGGSDDAFDMFFRNLPSLQDVIVLLRCGGASETEVVEAKAALRHASEIHLNRPTIEIMG</sequence>
<dbReference type="CDD" id="cd14798">
    <property type="entry name" value="RX-CC_like"/>
    <property type="match status" value="1"/>
</dbReference>
<comment type="caution">
    <text evidence="10">The sequence shown here is derived from an EMBL/GenBank/DDBJ whole genome shotgun (WGS) entry which is preliminary data.</text>
</comment>
<evidence type="ECO:0000259" key="8">
    <source>
        <dbReference type="Pfam" id="PF18052"/>
    </source>
</evidence>
<feature type="domain" description="Disease resistance R13L4/SHOC-2-like LRR" evidence="9">
    <location>
        <begin position="299"/>
        <end position="614"/>
    </location>
</feature>
<dbReference type="InterPro" id="IPR055414">
    <property type="entry name" value="LRR_R13L4/SHOC2-like"/>
</dbReference>
<dbReference type="Proteomes" id="UP001054889">
    <property type="component" value="Unassembled WGS sequence"/>
</dbReference>
<dbReference type="PANTHER" id="PTHR19338:SF45">
    <property type="entry name" value="RX N-TERMINAL DOMAIN-CONTAINING PROTEIN"/>
    <property type="match status" value="1"/>
</dbReference>
<accession>A0AAV5D865</accession>
<dbReference type="Pfam" id="PF00931">
    <property type="entry name" value="NB-ARC"/>
    <property type="match status" value="1"/>
</dbReference>
<keyword evidence="5" id="KW-0611">Plant defense</keyword>
<dbReference type="SUPFAM" id="SSF52540">
    <property type="entry name" value="P-loop containing nucleoside triphosphate hydrolases"/>
    <property type="match status" value="1"/>
</dbReference>
<dbReference type="Gene3D" id="1.20.5.4130">
    <property type="match status" value="1"/>
</dbReference>
<dbReference type="Gene3D" id="3.40.50.300">
    <property type="entry name" value="P-loop containing nucleotide triphosphate hydrolases"/>
    <property type="match status" value="1"/>
</dbReference>
<reference evidence="10" key="1">
    <citation type="journal article" date="2018" name="DNA Res.">
        <title>Multiple hybrid de novo genome assembly of finger millet, an orphan allotetraploid crop.</title>
        <authorList>
            <person name="Hatakeyama M."/>
            <person name="Aluri S."/>
            <person name="Balachadran M.T."/>
            <person name="Sivarajan S.R."/>
            <person name="Patrignani A."/>
            <person name="Gruter S."/>
            <person name="Poveda L."/>
            <person name="Shimizu-Inatsugi R."/>
            <person name="Baeten J."/>
            <person name="Francoijs K.J."/>
            <person name="Nataraja K.N."/>
            <person name="Reddy Y.A.N."/>
            <person name="Phadnis S."/>
            <person name="Ravikumar R.L."/>
            <person name="Schlapbach R."/>
            <person name="Sreeman S.M."/>
            <person name="Shimizu K.K."/>
        </authorList>
    </citation>
    <scope>NUCLEOTIDE SEQUENCE</scope>
</reference>
<evidence type="ECO:0000256" key="5">
    <source>
        <dbReference type="ARBA" id="ARBA00022821"/>
    </source>
</evidence>
<dbReference type="GO" id="GO:0051707">
    <property type="term" value="P:response to other organism"/>
    <property type="evidence" value="ECO:0007669"/>
    <property type="project" value="UniProtKB-ARBA"/>
</dbReference>
<evidence type="ECO:0000256" key="2">
    <source>
        <dbReference type="ARBA" id="ARBA00022614"/>
    </source>
</evidence>
<evidence type="ECO:0000256" key="1">
    <source>
        <dbReference type="ARBA" id="ARBA00008894"/>
    </source>
</evidence>
<keyword evidence="3" id="KW-0677">Repeat</keyword>
<dbReference type="EMBL" id="BQKI01000012">
    <property type="protein sequence ID" value="GJN06442.1"/>
    <property type="molecule type" value="Genomic_DNA"/>
</dbReference>
<dbReference type="GO" id="GO:0043531">
    <property type="term" value="F:ADP binding"/>
    <property type="evidence" value="ECO:0007669"/>
    <property type="project" value="InterPro"/>
</dbReference>
<evidence type="ECO:0000256" key="6">
    <source>
        <dbReference type="ARBA" id="ARBA00023054"/>
    </source>
</evidence>
<feature type="domain" description="Disease resistance N-terminal" evidence="8">
    <location>
        <begin position="21"/>
        <end position="108"/>
    </location>
</feature>
<gene>
    <name evidence="10" type="primary">ga24171</name>
    <name evidence="10" type="ORF">PR202_ga24171</name>
</gene>
<dbReference type="InterPro" id="IPR027417">
    <property type="entry name" value="P-loop_NTPase"/>
</dbReference>
<dbReference type="InterPro" id="IPR038005">
    <property type="entry name" value="RX-like_CC"/>
</dbReference>
<dbReference type="PANTHER" id="PTHR19338">
    <property type="entry name" value="TRANSLOCASE OF INNER MITOCHONDRIAL MEMBRANE 13 HOMOLOG"/>
    <property type="match status" value="1"/>
</dbReference>
<dbReference type="Gene3D" id="3.80.10.10">
    <property type="entry name" value="Ribonuclease Inhibitor"/>
    <property type="match status" value="1"/>
</dbReference>
<evidence type="ECO:0000259" key="9">
    <source>
        <dbReference type="Pfam" id="PF23598"/>
    </source>
</evidence>
<evidence type="ECO:0000259" key="7">
    <source>
        <dbReference type="Pfam" id="PF00931"/>
    </source>
</evidence>
<feature type="domain" description="NB-ARC" evidence="7">
    <location>
        <begin position="185"/>
        <end position="282"/>
    </location>
</feature>
<dbReference type="SUPFAM" id="SSF52058">
    <property type="entry name" value="L domain-like"/>
    <property type="match status" value="1"/>
</dbReference>
<dbReference type="InterPro" id="IPR032675">
    <property type="entry name" value="LRR_dom_sf"/>
</dbReference>
<dbReference type="InterPro" id="IPR002182">
    <property type="entry name" value="NB-ARC"/>
</dbReference>
<keyword evidence="11" id="KW-1185">Reference proteome</keyword>
<keyword evidence="4" id="KW-0547">Nucleotide-binding</keyword>
<dbReference type="Pfam" id="PF23598">
    <property type="entry name" value="LRR_14"/>
    <property type="match status" value="1"/>
</dbReference>
<dbReference type="AlphaFoldDB" id="A0AAV5D865"/>
<protein>
    <submittedName>
        <fullName evidence="10">Uncharacterized protein</fullName>
    </submittedName>
</protein>
<keyword evidence="6" id="KW-0175">Coiled coil</keyword>
<organism evidence="10 11">
    <name type="scientific">Eleusine coracana subsp. coracana</name>
    <dbReference type="NCBI Taxonomy" id="191504"/>
    <lineage>
        <taxon>Eukaryota</taxon>
        <taxon>Viridiplantae</taxon>
        <taxon>Streptophyta</taxon>
        <taxon>Embryophyta</taxon>
        <taxon>Tracheophyta</taxon>
        <taxon>Spermatophyta</taxon>
        <taxon>Magnoliopsida</taxon>
        <taxon>Liliopsida</taxon>
        <taxon>Poales</taxon>
        <taxon>Poaceae</taxon>
        <taxon>PACMAD clade</taxon>
        <taxon>Chloridoideae</taxon>
        <taxon>Cynodonteae</taxon>
        <taxon>Eleusininae</taxon>
        <taxon>Eleusine</taxon>
    </lineage>
</organism>
<evidence type="ECO:0000256" key="4">
    <source>
        <dbReference type="ARBA" id="ARBA00022741"/>
    </source>
</evidence>
<keyword evidence="2" id="KW-0433">Leucine-rich repeat</keyword>
<dbReference type="Pfam" id="PF18052">
    <property type="entry name" value="Rx_N"/>
    <property type="match status" value="1"/>
</dbReference>
<dbReference type="InterPro" id="IPR041118">
    <property type="entry name" value="Rx_N"/>
</dbReference>
<evidence type="ECO:0000313" key="11">
    <source>
        <dbReference type="Proteomes" id="UP001054889"/>
    </source>
</evidence>
<reference evidence="10" key="2">
    <citation type="submission" date="2021-12" db="EMBL/GenBank/DDBJ databases">
        <title>Resequencing data analysis of finger millet.</title>
        <authorList>
            <person name="Hatakeyama M."/>
            <person name="Aluri S."/>
            <person name="Balachadran M.T."/>
            <person name="Sivarajan S.R."/>
            <person name="Poveda L."/>
            <person name="Shimizu-Inatsugi R."/>
            <person name="Schlapbach R."/>
            <person name="Sreeman S.M."/>
            <person name="Shimizu K.K."/>
        </authorList>
    </citation>
    <scope>NUCLEOTIDE SEQUENCE</scope>
</reference>
<proteinExistence type="inferred from homology"/>
<evidence type="ECO:0000256" key="3">
    <source>
        <dbReference type="ARBA" id="ARBA00022737"/>
    </source>
</evidence>